<reference evidence="1" key="2">
    <citation type="journal article" date="2022" name="New Phytol.">
        <title>Evolutionary transition to the ectomycorrhizal habit in the genomes of a hyperdiverse lineage of mushroom-forming fungi.</title>
        <authorList>
            <person name="Looney B."/>
            <person name="Miyauchi S."/>
            <person name="Morin E."/>
            <person name="Drula E."/>
            <person name="Courty P.E."/>
            <person name="Kohler A."/>
            <person name="Kuo A."/>
            <person name="LaButti K."/>
            <person name="Pangilinan J."/>
            <person name="Lipzen A."/>
            <person name="Riley R."/>
            <person name="Andreopoulos W."/>
            <person name="He G."/>
            <person name="Johnson J."/>
            <person name="Nolan M."/>
            <person name="Tritt A."/>
            <person name="Barry K.W."/>
            <person name="Grigoriev I.V."/>
            <person name="Nagy L.G."/>
            <person name="Hibbett D."/>
            <person name="Henrissat B."/>
            <person name="Matheny P.B."/>
            <person name="Labbe J."/>
            <person name="Martin F.M."/>
        </authorList>
    </citation>
    <scope>NUCLEOTIDE SEQUENCE</scope>
    <source>
        <strain evidence="1">FP105234-sp</strain>
    </source>
</reference>
<name>A0ACB8RGL1_9AGAM</name>
<evidence type="ECO:0000313" key="1">
    <source>
        <dbReference type="EMBL" id="KAI0043145.1"/>
    </source>
</evidence>
<reference evidence="1" key="1">
    <citation type="submission" date="2021-02" db="EMBL/GenBank/DDBJ databases">
        <authorList>
            <consortium name="DOE Joint Genome Institute"/>
            <person name="Ahrendt S."/>
            <person name="Looney B.P."/>
            <person name="Miyauchi S."/>
            <person name="Morin E."/>
            <person name="Drula E."/>
            <person name="Courty P.E."/>
            <person name="Chicoki N."/>
            <person name="Fauchery L."/>
            <person name="Kohler A."/>
            <person name="Kuo A."/>
            <person name="Labutti K."/>
            <person name="Pangilinan J."/>
            <person name="Lipzen A."/>
            <person name="Riley R."/>
            <person name="Andreopoulos W."/>
            <person name="He G."/>
            <person name="Johnson J."/>
            <person name="Barry K.W."/>
            <person name="Grigoriev I.V."/>
            <person name="Nagy L."/>
            <person name="Hibbett D."/>
            <person name="Henrissat B."/>
            <person name="Matheny P.B."/>
            <person name="Labbe J."/>
            <person name="Martin F."/>
        </authorList>
    </citation>
    <scope>NUCLEOTIDE SEQUENCE</scope>
    <source>
        <strain evidence="1">FP105234-sp</strain>
    </source>
</reference>
<protein>
    <submittedName>
        <fullName evidence="1">Uncharacterized protein</fullName>
    </submittedName>
</protein>
<gene>
    <name evidence="1" type="ORF">FA95DRAFT_441311</name>
</gene>
<sequence>MSAVKAPMDALPPKFDVAHHQYAPKVHFGLFVSHKRLLEYALEEEILPPDFKPTTYFRAVAHVMKHLRNLTRVRSLYLATPWSAETDTFVVALYNNHTMRKRKFPDDFEAALLEAIAAELDLHDSAKWYWDVAA</sequence>
<proteinExistence type="predicted"/>
<evidence type="ECO:0000313" key="2">
    <source>
        <dbReference type="Proteomes" id="UP000814033"/>
    </source>
</evidence>
<dbReference type="Proteomes" id="UP000814033">
    <property type="component" value="Unassembled WGS sequence"/>
</dbReference>
<accession>A0ACB8RGL1</accession>
<organism evidence="1 2">
    <name type="scientific">Auriscalpium vulgare</name>
    <dbReference type="NCBI Taxonomy" id="40419"/>
    <lineage>
        <taxon>Eukaryota</taxon>
        <taxon>Fungi</taxon>
        <taxon>Dikarya</taxon>
        <taxon>Basidiomycota</taxon>
        <taxon>Agaricomycotina</taxon>
        <taxon>Agaricomycetes</taxon>
        <taxon>Russulales</taxon>
        <taxon>Auriscalpiaceae</taxon>
        <taxon>Auriscalpium</taxon>
    </lineage>
</organism>
<comment type="caution">
    <text evidence="1">The sequence shown here is derived from an EMBL/GenBank/DDBJ whole genome shotgun (WGS) entry which is preliminary data.</text>
</comment>
<keyword evidence="2" id="KW-1185">Reference proteome</keyword>
<dbReference type="EMBL" id="MU276031">
    <property type="protein sequence ID" value="KAI0043145.1"/>
    <property type="molecule type" value="Genomic_DNA"/>
</dbReference>